<keyword evidence="2" id="KW-1185">Reference proteome</keyword>
<dbReference type="Proteomes" id="UP000198367">
    <property type="component" value="Chromosome"/>
</dbReference>
<sequence length="103" mass="11821">MVSLFEQNGTGFPRLNRPDSLWRQPCSACYFYPLSRPSLSCLSPENILFALRFNLTNLLCAFSDKLLVNNKKVAKHLRLKHTATNKKLVPTLSIQRNTRHESC</sequence>
<protein>
    <submittedName>
        <fullName evidence="1">Uncharacterized protein</fullName>
    </submittedName>
</protein>
<proteinExistence type="predicted"/>
<dbReference type="AlphaFoldDB" id="A0A220UIM6"/>
<gene>
    <name evidence="1" type="ORF">CF168_02685</name>
</gene>
<evidence type="ECO:0000313" key="1">
    <source>
        <dbReference type="EMBL" id="ASK67850.1"/>
    </source>
</evidence>
<dbReference type="KEGG" id="sbj:CF168_02685"/>
<evidence type="ECO:0000313" key="2">
    <source>
        <dbReference type="Proteomes" id="UP000198367"/>
    </source>
</evidence>
<organism evidence="1 2">
    <name type="scientific">Shewanella bicestrii</name>
    <dbReference type="NCBI Taxonomy" id="2018305"/>
    <lineage>
        <taxon>Bacteria</taxon>
        <taxon>Pseudomonadati</taxon>
        <taxon>Pseudomonadota</taxon>
        <taxon>Gammaproteobacteria</taxon>
        <taxon>Alteromonadales</taxon>
        <taxon>Shewanellaceae</taxon>
        <taxon>Shewanella</taxon>
    </lineage>
</organism>
<name>A0A220UIM6_9GAMM</name>
<reference evidence="1 2" key="1">
    <citation type="submission" date="2017-07" db="EMBL/GenBank/DDBJ databases">
        <title>Phenotypical and genomic characterization of a clinical isolate of Shewanella bicestrii sp. nov. producing an extended-spectrum beta-lactamase and a new oxacillinase variant.</title>
        <authorList>
            <person name="Jousset A.B."/>
            <person name="Bonnin R.A."/>
            <person name="Girlich D."/>
            <person name="Dabos L."/>
            <person name="Potron A."/>
            <person name="Dortet L."/>
            <person name="Glaser P."/>
            <person name="Naas T."/>
        </authorList>
    </citation>
    <scope>NUCLEOTIDE SEQUENCE [LARGE SCALE GENOMIC DNA]</scope>
    <source>
        <strain evidence="1 2">JAB-1</strain>
    </source>
</reference>
<accession>A0A220UIM6</accession>
<dbReference type="EMBL" id="CP022358">
    <property type="protein sequence ID" value="ASK67850.1"/>
    <property type="molecule type" value="Genomic_DNA"/>
</dbReference>